<evidence type="ECO:0000313" key="6">
    <source>
        <dbReference type="Proteomes" id="UP000654075"/>
    </source>
</evidence>
<dbReference type="GO" id="GO:0006412">
    <property type="term" value="P:translation"/>
    <property type="evidence" value="ECO:0007669"/>
    <property type="project" value="InterPro"/>
</dbReference>
<evidence type="ECO:0000256" key="2">
    <source>
        <dbReference type="ARBA" id="ARBA00022980"/>
    </source>
</evidence>
<dbReference type="PANTHER" id="PTHR11652">
    <property type="entry name" value="30S RIBOSOMAL PROTEIN S12 FAMILY MEMBER"/>
    <property type="match status" value="1"/>
</dbReference>
<evidence type="ECO:0008006" key="7">
    <source>
        <dbReference type="Google" id="ProtNLM"/>
    </source>
</evidence>
<proteinExistence type="inferred from homology"/>
<name>A0A813E8V1_POLGL</name>
<feature type="compositionally biased region" description="Low complexity" evidence="4">
    <location>
        <begin position="168"/>
        <end position="178"/>
    </location>
</feature>
<protein>
    <recommendedName>
        <fullName evidence="7">Ribosomal protein S12</fullName>
    </recommendedName>
</protein>
<feature type="region of interest" description="Disordered" evidence="4">
    <location>
        <begin position="168"/>
        <end position="197"/>
    </location>
</feature>
<gene>
    <name evidence="5" type="ORF">PGLA1383_LOCUS12899</name>
</gene>
<evidence type="ECO:0000256" key="1">
    <source>
        <dbReference type="ARBA" id="ARBA00005657"/>
    </source>
</evidence>
<dbReference type="CDD" id="cd03368">
    <property type="entry name" value="Ribosomal_S12"/>
    <property type="match status" value="1"/>
</dbReference>
<dbReference type="Pfam" id="PF00164">
    <property type="entry name" value="Ribosom_S12_S23"/>
    <property type="match status" value="1"/>
</dbReference>
<feature type="region of interest" description="Disordered" evidence="4">
    <location>
        <begin position="101"/>
        <end position="130"/>
    </location>
</feature>
<dbReference type="PRINTS" id="PR01034">
    <property type="entry name" value="RIBOSOMALS12"/>
</dbReference>
<comment type="similarity">
    <text evidence="1">Belongs to the universal ribosomal protein uS12 family.</text>
</comment>
<dbReference type="EMBL" id="CAJNNV010006975">
    <property type="protein sequence ID" value="CAE8594343.1"/>
    <property type="molecule type" value="Genomic_DNA"/>
</dbReference>
<keyword evidence="3" id="KW-0687">Ribonucleoprotein</keyword>
<evidence type="ECO:0000256" key="4">
    <source>
        <dbReference type="SAM" id="MobiDB-lite"/>
    </source>
</evidence>
<dbReference type="InterPro" id="IPR006032">
    <property type="entry name" value="Ribosomal_uS12"/>
</dbReference>
<feature type="region of interest" description="Disordered" evidence="4">
    <location>
        <begin position="332"/>
        <end position="368"/>
    </location>
</feature>
<feature type="compositionally biased region" description="Polar residues" evidence="4">
    <location>
        <begin position="179"/>
        <end position="197"/>
    </location>
</feature>
<sequence>MAAPAAPQETAVFLQLGAAITALTGKIETMTVSTQDTHSEATNWALGPYDATWGAQPATNADVVMIVQKSITEIIAPAVHRDNLTAEEIKSIEQSGWTWRTEKGIQKPDGTYTPDDDAFTGSQGGGPPDKFWTDKFGNTPQFSQFQGVSRNTASSQFAAGVRGGVASSQSAPASFTSSGNQPTPGIPPRQTQAPNTAAQTRSRLLLLPLALVLALASWTFQLELGPAAVIPGKTGPKAHTIIRRKKNRELMSSGWVAPQKAGIVTKVTTTSPKKPNSAIRKICRVKLSNGFEVTGYIPGEGHSLQEFSSVLLRGGRRPDLVGVKYTLVRGSRDFPGVDGRRKSRSKYGTSKPEVGSVGKVAPKGKKNR</sequence>
<dbReference type="OrthoDB" id="428627at2759"/>
<evidence type="ECO:0000313" key="5">
    <source>
        <dbReference type="EMBL" id="CAE8594343.1"/>
    </source>
</evidence>
<evidence type="ECO:0000256" key="3">
    <source>
        <dbReference type="ARBA" id="ARBA00023274"/>
    </source>
</evidence>
<dbReference type="GO" id="GO:0003735">
    <property type="term" value="F:structural constituent of ribosome"/>
    <property type="evidence" value="ECO:0007669"/>
    <property type="project" value="InterPro"/>
</dbReference>
<dbReference type="AlphaFoldDB" id="A0A813E8V1"/>
<organism evidence="5 6">
    <name type="scientific">Polarella glacialis</name>
    <name type="common">Dinoflagellate</name>
    <dbReference type="NCBI Taxonomy" id="89957"/>
    <lineage>
        <taxon>Eukaryota</taxon>
        <taxon>Sar</taxon>
        <taxon>Alveolata</taxon>
        <taxon>Dinophyceae</taxon>
        <taxon>Suessiales</taxon>
        <taxon>Suessiaceae</taxon>
        <taxon>Polarella</taxon>
    </lineage>
</organism>
<dbReference type="InterPro" id="IPR005679">
    <property type="entry name" value="Ribosomal_uS12_bac"/>
</dbReference>
<dbReference type="NCBIfam" id="TIGR00981">
    <property type="entry name" value="rpsL_bact"/>
    <property type="match status" value="1"/>
</dbReference>
<keyword evidence="2" id="KW-0689">Ribosomal protein</keyword>
<dbReference type="Proteomes" id="UP000654075">
    <property type="component" value="Unassembled WGS sequence"/>
</dbReference>
<dbReference type="Gene3D" id="2.40.50.140">
    <property type="entry name" value="Nucleic acid-binding proteins"/>
    <property type="match status" value="1"/>
</dbReference>
<reference evidence="5" key="1">
    <citation type="submission" date="2021-02" db="EMBL/GenBank/DDBJ databases">
        <authorList>
            <person name="Dougan E. K."/>
            <person name="Rhodes N."/>
            <person name="Thang M."/>
            <person name="Chan C."/>
        </authorList>
    </citation>
    <scope>NUCLEOTIDE SEQUENCE</scope>
</reference>
<keyword evidence="6" id="KW-1185">Reference proteome</keyword>
<dbReference type="PROSITE" id="PS00055">
    <property type="entry name" value="RIBOSOMAL_S12"/>
    <property type="match status" value="1"/>
</dbReference>
<dbReference type="InterPro" id="IPR012340">
    <property type="entry name" value="NA-bd_OB-fold"/>
</dbReference>
<dbReference type="GO" id="GO:0015935">
    <property type="term" value="C:small ribosomal subunit"/>
    <property type="evidence" value="ECO:0007669"/>
    <property type="project" value="InterPro"/>
</dbReference>
<accession>A0A813E8V1</accession>
<dbReference type="SUPFAM" id="SSF50249">
    <property type="entry name" value="Nucleic acid-binding proteins"/>
    <property type="match status" value="1"/>
</dbReference>
<comment type="caution">
    <text evidence="5">The sequence shown here is derived from an EMBL/GenBank/DDBJ whole genome shotgun (WGS) entry which is preliminary data.</text>
</comment>